<feature type="domain" description="C2H2-type" evidence="3">
    <location>
        <begin position="172"/>
        <end position="200"/>
    </location>
</feature>
<proteinExistence type="predicted"/>
<feature type="compositionally biased region" description="Basic and acidic residues" evidence="2">
    <location>
        <begin position="58"/>
        <end position="73"/>
    </location>
</feature>
<evidence type="ECO:0000259" key="3">
    <source>
        <dbReference type="PROSITE" id="PS50157"/>
    </source>
</evidence>
<dbReference type="InterPro" id="IPR013087">
    <property type="entry name" value="Znf_C2H2_type"/>
</dbReference>
<evidence type="ECO:0000256" key="1">
    <source>
        <dbReference type="PROSITE-ProRule" id="PRU00042"/>
    </source>
</evidence>
<dbReference type="SMART" id="SM00355">
    <property type="entry name" value="ZnF_C2H2"/>
    <property type="match status" value="2"/>
</dbReference>
<accession>A0A9P8LH71</accession>
<keyword evidence="1" id="KW-0479">Metal-binding</keyword>
<dbReference type="Pfam" id="PF12013">
    <property type="entry name" value="OrsD"/>
    <property type="match status" value="1"/>
</dbReference>
<feature type="region of interest" description="Disordered" evidence="2">
    <location>
        <begin position="1"/>
        <end position="29"/>
    </location>
</feature>
<evidence type="ECO:0000313" key="5">
    <source>
        <dbReference type="Proteomes" id="UP000750711"/>
    </source>
</evidence>
<comment type="caution">
    <text evidence="4">The sequence shown here is derived from an EMBL/GenBank/DDBJ whole genome shotgun (WGS) entry which is preliminary data.</text>
</comment>
<protein>
    <recommendedName>
        <fullName evidence="3">C2H2-type domain-containing protein</fullName>
    </recommendedName>
</protein>
<dbReference type="GO" id="GO:0008270">
    <property type="term" value="F:zinc ion binding"/>
    <property type="evidence" value="ECO:0007669"/>
    <property type="project" value="UniProtKB-KW"/>
</dbReference>
<feature type="region of interest" description="Disordered" evidence="2">
    <location>
        <begin position="57"/>
        <end position="76"/>
    </location>
</feature>
<dbReference type="Proteomes" id="UP000750711">
    <property type="component" value="Unassembled WGS sequence"/>
</dbReference>
<dbReference type="PROSITE" id="PS00028">
    <property type="entry name" value="ZINC_FINGER_C2H2_1"/>
    <property type="match status" value="1"/>
</dbReference>
<sequence length="282" mass="31824">MLLNSTAQGDLPHPFTMKGSDTGDGRPRLSVESSIGEGASLVAGHQGTEGRYTYSSQVERDSPIRPMEPKDRSIPQTTLHQEDIRERLLELGIVYHQPYGLFACLDCVKTLYGTHLVTHLRKDHQYDKRSVAFVESNLERLPGVVKSHLEKDKPWPTTVIPALKGILVEQGYHCQFCNAAYHTDNAMKTHLRKKHTDYEQRQWWRRKLPMGPMQSFSIGNRASGSVWKSPSFQVSIEASEIGTRGRTHVASMPALGQELSRAEDKPNERGRRYLGQASDEMV</sequence>
<evidence type="ECO:0000256" key="2">
    <source>
        <dbReference type="SAM" id="MobiDB-lite"/>
    </source>
</evidence>
<organism evidence="4 5">
    <name type="scientific">Trichoglossum hirsutum</name>
    <dbReference type="NCBI Taxonomy" id="265104"/>
    <lineage>
        <taxon>Eukaryota</taxon>
        <taxon>Fungi</taxon>
        <taxon>Dikarya</taxon>
        <taxon>Ascomycota</taxon>
        <taxon>Pezizomycotina</taxon>
        <taxon>Geoglossomycetes</taxon>
        <taxon>Geoglossales</taxon>
        <taxon>Geoglossaceae</taxon>
        <taxon>Trichoglossum</taxon>
    </lineage>
</organism>
<dbReference type="PROSITE" id="PS50157">
    <property type="entry name" value="ZINC_FINGER_C2H2_2"/>
    <property type="match status" value="1"/>
</dbReference>
<feature type="region of interest" description="Disordered" evidence="2">
    <location>
        <begin position="255"/>
        <end position="282"/>
    </location>
</feature>
<dbReference type="EMBL" id="JAGHQM010000094">
    <property type="protein sequence ID" value="KAH0565446.1"/>
    <property type="molecule type" value="Genomic_DNA"/>
</dbReference>
<keyword evidence="5" id="KW-1185">Reference proteome</keyword>
<dbReference type="AlphaFoldDB" id="A0A9P8LH71"/>
<evidence type="ECO:0000313" key="4">
    <source>
        <dbReference type="EMBL" id="KAH0565446.1"/>
    </source>
</evidence>
<feature type="compositionally biased region" description="Basic and acidic residues" evidence="2">
    <location>
        <begin position="260"/>
        <end position="271"/>
    </location>
</feature>
<gene>
    <name evidence="4" type="ORF">GP486_001163</name>
</gene>
<keyword evidence="1" id="KW-0863">Zinc-finger</keyword>
<dbReference type="InterPro" id="IPR022698">
    <property type="entry name" value="OrsD"/>
</dbReference>
<reference evidence="4" key="1">
    <citation type="submission" date="2021-03" db="EMBL/GenBank/DDBJ databases">
        <title>Comparative genomics and phylogenomic investigation of the class Geoglossomycetes provide insights into ecological specialization and systematics.</title>
        <authorList>
            <person name="Melie T."/>
            <person name="Pirro S."/>
            <person name="Miller A.N."/>
            <person name="Quandt A."/>
        </authorList>
    </citation>
    <scope>NUCLEOTIDE SEQUENCE</scope>
    <source>
        <strain evidence="4">CAQ_001_2017</strain>
    </source>
</reference>
<name>A0A9P8LH71_9PEZI</name>
<keyword evidence="1" id="KW-0862">Zinc</keyword>